<dbReference type="RefSeq" id="WP_272180482.1">
    <property type="nucleotide sequence ID" value="NZ_JAQOMS010000002.1"/>
</dbReference>
<gene>
    <name evidence="2" type="ORF">PN838_09335</name>
</gene>
<evidence type="ECO:0000256" key="1">
    <source>
        <dbReference type="SAM" id="Coils"/>
    </source>
</evidence>
<protein>
    <submittedName>
        <fullName evidence="2">Uncharacterized protein</fullName>
    </submittedName>
</protein>
<dbReference type="Proteomes" id="UP001528411">
    <property type="component" value="Unassembled WGS sequence"/>
</dbReference>
<keyword evidence="3" id="KW-1185">Reference proteome</keyword>
<feature type="coiled-coil region" evidence="1">
    <location>
        <begin position="59"/>
        <end position="114"/>
    </location>
</feature>
<proteinExistence type="predicted"/>
<evidence type="ECO:0000313" key="3">
    <source>
        <dbReference type="Proteomes" id="UP001528411"/>
    </source>
</evidence>
<accession>A0ABT5FEB7</accession>
<name>A0ABT5FEB7_9GAMM</name>
<sequence length="200" mass="22920">MANLFANYQKYAADYEDVQSKQMFIQNNLGAIEKEVDKLKTDQNGFKNAPMNSTIIKALLEVTQQIEQKDAEYKAKENELIAVENRAKNILVQVDSAESRYKKSNRSLNQLIDQTIDLKVADEITKFESPVRASEREQVSCSRNESVDDCENRGYDKATNKIQDSKQLITSKSVVQDFELESDYVEKFSKNRLSDVKKSL</sequence>
<evidence type="ECO:0000313" key="2">
    <source>
        <dbReference type="EMBL" id="MDC2888936.1"/>
    </source>
</evidence>
<organism evidence="2 3">
    <name type="scientific">Psychrosphaera algicola</name>
    <dbReference type="NCBI Taxonomy" id="3023714"/>
    <lineage>
        <taxon>Bacteria</taxon>
        <taxon>Pseudomonadati</taxon>
        <taxon>Pseudomonadota</taxon>
        <taxon>Gammaproteobacteria</taxon>
        <taxon>Alteromonadales</taxon>
        <taxon>Pseudoalteromonadaceae</taxon>
        <taxon>Psychrosphaera</taxon>
    </lineage>
</organism>
<keyword evidence="1" id="KW-0175">Coiled coil</keyword>
<dbReference type="EMBL" id="JAQOMS010000002">
    <property type="protein sequence ID" value="MDC2888936.1"/>
    <property type="molecule type" value="Genomic_DNA"/>
</dbReference>
<reference evidence="2 3" key="1">
    <citation type="submission" date="2023-01" db="EMBL/GenBank/DDBJ databases">
        <title>Psychrosphaera sp. nov., isolated from marine algae.</title>
        <authorList>
            <person name="Bayburt H."/>
            <person name="Choi B.J."/>
            <person name="Kim J.M."/>
            <person name="Choi D.G."/>
            <person name="Jeon C.O."/>
        </authorList>
    </citation>
    <scope>NUCLEOTIDE SEQUENCE [LARGE SCALE GENOMIC DNA]</scope>
    <source>
        <strain evidence="2 3">G1-22</strain>
    </source>
</reference>
<comment type="caution">
    <text evidence="2">The sequence shown here is derived from an EMBL/GenBank/DDBJ whole genome shotgun (WGS) entry which is preliminary data.</text>
</comment>